<feature type="region of interest" description="Disordered" evidence="1">
    <location>
        <begin position="157"/>
        <end position="176"/>
    </location>
</feature>
<keyword evidence="3" id="KW-1185">Reference proteome</keyword>
<dbReference type="EMBL" id="CAAALY010065184">
    <property type="protein sequence ID" value="VEL23999.1"/>
    <property type="molecule type" value="Genomic_DNA"/>
</dbReference>
<comment type="caution">
    <text evidence="2">The sequence shown here is derived from an EMBL/GenBank/DDBJ whole genome shotgun (WGS) entry which is preliminary data.</text>
</comment>
<gene>
    <name evidence="2" type="ORF">PXEA_LOCUS17439</name>
</gene>
<evidence type="ECO:0000256" key="1">
    <source>
        <dbReference type="SAM" id="MobiDB-lite"/>
    </source>
</evidence>
<name>A0A3S4ZZY5_9PLAT</name>
<feature type="compositionally biased region" description="Polar residues" evidence="1">
    <location>
        <begin position="165"/>
        <end position="176"/>
    </location>
</feature>
<proteinExistence type="predicted"/>
<dbReference type="AlphaFoldDB" id="A0A3S4ZZY5"/>
<organism evidence="2 3">
    <name type="scientific">Protopolystoma xenopodis</name>
    <dbReference type="NCBI Taxonomy" id="117903"/>
    <lineage>
        <taxon>Eukaryota</taxon>
        <taxon>Metazoa</taxon>
        <taxon>Spiralia</taxon>
        <taxon>Lophotrochozoa</taxon>
        <taxon>Platyhelminthes</taxon>
        <taxon>Monogenea</taxon>
        <taxon>Polyopisthocotylea</taxon>
        <taxon>Polystomatidea</taxon>
        <taxon>Polystomatidae</taxon>
        <taxon>Protopolystoma</taxon>
    </lineage>
</organism>
<feature type="non-terminal residue" evidence="2">
    <location>
        <position position="238"/>
    </location>
</feature>
<reference evidence="2" key="1">
    <citation type="submission" date="2018-11" db="EMBL/GenBank/DDBJ databases">
        <authorList>
            <consortium name="Pathogen Informatics"/>
        </authorList>
    </citation>
    <scope>NUCLEOTIDE SEQUENCE</scope>
</reference>
<accession>A0A3S4ZZY5</accession>
<evidence type="ECO:0000313" key="3">
    <source>
        <dbReference type="Proteomes" id="UP000784294"/>
    </source>
</evidence>
<sequence>MSRVQQSLFRLPLPVTLVGPSQLTDALSAGLAVLQTLGAANSDGVSASSISAGSSAAIALTTERDGVETGGQFESRSRQEKRTRLLKHSSLVEHAAKMPTLRDVAEAAMLECLVDMLVDALKGGNSWSTMITSLSSAELDVAFDQLAGTGLAEGEGVGGGIVPSDKNTAPGSTEVSFSSVESANAAKGAEYKGTRKNSASIGKNVTRSPGERFAILIAQLMQLYQASFFLMIKEPSTL</sequence>
<evidence type="ECO:0000313" key="2">
    <source>
        <dbReference type="EMBL" id="VEL23999.1"/>
    </source>
</evidence>
<protein>
    <submittedName>
        <fullName evidence="2">Uncharacterized protein</fullName>
    </submittedName>
</protein>
<dbReference type="Proteomes" id="UP000784294">
    <property type="component" value="Unassembled WGS sequence"/>
</dbReference>